<dbReference type="Pfam" id="PF00172">
    <property type="entry name" value="Zn_clus"/>
    <property type="match status" value="1"/>
</dbReference>
<dbReference type="Gene3D" id="4.10.240.10">
    <property type="entry name" value="Zn(2)-C6 fungal-type DNA-binding domain"/>
    <property type="match status" value="1"/>
</dbReference>
<dbReference type="SMART" id="SM00066">
    <property type="entry name" value="GAL4"/>
    <property type="match status" value="1"/>
</dbReference>
<dbReference type="OrthoDB" id="3477330at2759"/>
<protein>
    <recommendedName>
        <fullName evidence="4">Zn(2)-C6 fungal-type domain-containing protein</fullName>
    </recommendedName>
</protein>
<dbReference type="GO" id="GO:0008270">
    <property type="term" value="F:zinc ion binding"/>
    <property type="evidence" value="ECO:0007669"/>
    <property type="project" value="InterPro"/>
</dbReference>
<sequence>MPRAKASRPDARARTAVKRTKTYVGCWTCRSRGVKCDATRPSCNRCTRLDRPCEGYEIRLVWDDAAGNGDGAGRELQNVKQKRRLMLDDADMRNPIFDELYLSAILKRLDSPQVDDGMELVEGPYTVFACAPTVGDNEPGLQLDVTSPSEADSTSAQDSCSASPGDPFDPETCYPTSKHLWSRYLLPFLSVSSAEERQLLRFWVTSASGLMISTNHPDNPFREVVIPLVLESAASAHRLPGHCALLHSIYAFAAFNRSQLQDPPDEHDEAIAAKHHQAGLRYLRQSMMEDSHGQHEAILASMILMTSIDIVAARSCQWRIHLRGGRDWINSLHGKWNESQGGLILRQLFHCVEIIGYSQDQHTQFAASSSSFFEDDWEMDIMSSATSSFPANDYCLEKLFGITKPVLRAIFDVSRLSMSAHRPTDEDLVVLRNTLLLANPSTTRFPSPDPALEKVTRHHACSWYYACMIHYERSLHRSPPREIQHLVEQCLYHLEAVEDLHDNSAMDGLMWPLYVTACEAEDDELRRRCMQVFAKKANRGVGATSCVEGLILEIWHRRDLNPEEDVLQQQVAEDLKIDILLT</sequence>
<dbReference type="Proteomes" id="UP000799750">
    <property type="component" value="Unassembled WGS sequence"/>
</dbReference>
<dbReference type="Pfam" id="PF11951">
    <property type="entry name" value="Fungal_trans_2"/>
    <property type="match status" value="1"/>
</dbReference>
<organism evidence="5 6">
    <name type="scientific">Lophium mytilinum</name>
    <dbReference type="NCBI Taxonomy" id="390894"/>
    <lineage>
        <taxon>Eukaryota</taxon>
        <taxon>Fungi</taxon>
        <taxon>Dikarya</taxon>
        <taxon>Ascomycota</taxon>
        <taxon>Pezizomycotina</taxon>
        <taxon>Dothideomycetes</taxon>
        <taxon>Pleosporomycetidae</taxon>
        <taxon>Mytilinidiales</taxon>
        <taxon>Mytilinidiaceae</taxon>
        <taxon>Lophium</taxon>
    </lineage>
</organism>
<reference evidence="5" key="1">
    <citation type="journal article" date="2020" name="Stud. Mycol.">
        <title>101 Dothideomycetes genomes: a test case for predicting lifestyles and emergence of pathogens.</title>
        <authorList>
            <person name="Haridas S."/>
            <person name="Albert R."/>
            <person name="Binder M."/>
            <person name="Bloem J."/>
            <person name="Labutti K."/>
            <person name="Salamov A."/>
            <person name="Andreopoulos B."/>
            <person name="Baker S."/>
            <person name="Barry K."/>
            <person name="Bills G."/>
            <person name="Bluhm B."/>
            <person name="Cannon C."/>
            <person name="Castanera R."/>
            <person name="Culley D."/>
            <person name="Daum C."/>
            <person name="Ezra D."/>
            <person name="Gonzalez J."/>
            <person name="Henrissat B."/>
            <person name="Kuo A."/>
            <person name="Liang C."/>
            <person name="Lipzen A."/>
            <person name="Lutzoni F."/>
            <person name="Magnuson J."/>
            <person name="Mondo S."/>
            <person name="Nolan M."/>
            <person name="Ohm R."/>
            <person name="Pangilinan J."/>
            <person name="Park H.-J."/>
            <person name="Ramirez L."/>
            <person name="Alfaro M."/>
            <person name="Sun H."/>
            <person name="Tritt A."/>
            <person name="Yoshinaga Y."/>
            <person name="Zwiers L.-H."/>
            <person name="Turgeon B."/>
            <person name="Goodwin S."/>
            <person name="Spatafora J."/>
            <person name="Crous P."/>
            <person name="Grigoriev I."/>
        </authorList>
    </citation>
    <scope>NUCLEOTIDE SEQUENCE</scope>
    <source>
        <strain evidence="5">CBS 269.34</strain>
    </source>
</reference>
<dbReference type="InterPro" id="IPR021858">
    <property type="entry name" value="Fun_TF"/>
</dbReference>
<evidence type="ECO:0000256" key="3">
    <source>
        <dbReference type="SAM" id="MobiDB-lite"/>
    </source>
</evidence>
<gene>
    <name evidence="5" type="ORF">BU16DRAFT_210584</name>
</gene>
<dbReference type="InterPro" id="IPR001138">
    <property type="entry name" value="Zn2Cys6_DnaBD"/>
</dbReference>
<evidence type="ECO:0000313" key="5">
    <source>
        <dbReference type="EMBL" id="KAF2501841.1"/>
    </source>
</evidence>
<keyword evidence="6" id="KW-1185">Reference proteome</keyword>
<dbReference type="PROSITE" id="PS50048">
    <property type="entry name" value="ZN2_CY6_FUNGAL_2"/>
    <property type="match status" value="1"/>
</dbReference>
<dbReference type="InterPro" id="IPR036864">
    <property type="entry name" value="Zn2-C6_fun-type_DNA-bd_sf"/>
</dbReference>
<evidence type="ECO:0000259" key="4">
    <source>
        <dbReference type="PROSITE" id="PS50048"/>
    </source>
</evidence>
<keyword evidence="2" id="KW-0539">Nucleus</keyword>
<feature type="domain" description="Zn(2)-C6 fungal-type" evidence="4">
    <location>
        <begin position="25"/>
        <end position="53"/>
    </location>
</feature>
<evidence type="ECO:0000256" key="1">
    <source>
        <dbReference type="ARBA" id="ARBA00004123"/>
    </source>
</evidence>
<dbReference type="GO" id="GO:0000981">
    <property type="term" value="F:DNA-binding transcription factor activity, RNA polymerase II-specific"/>
    <property type="evidence" value="ECO:0007669"/>
    <property type="project" value="InterPro"/>
</dbReference>
<accession>A0A6A6RBB3</accession>
<proteinExistence type="predicted"/>
<feature type="compositionally biased region" description="Polar residues" evidence="3">
    <location>
        <begin position="144"/>
        <end position="162"/>
    </location>
</feature>
<dbReference type="AlphaFoldDB" id="A0A6A6RBB3"/>
<dbReference type="CDD" id="cd00067">
    <property type="entry name" value="GAL4"/>
    <property type="match status" value="1"/>
</dbReference>
<dbReference type="GO" id="GO:0005634">
    <property type="term" value="C:nucleus"/>
    <property type="evidence" value="ECO:0007669"/>
    <property type="project" value="UniProtKB-SubCell"/>
</dbReference>
<name>A0A6A6RBB3_9PEZI</name>
<dbReference type="PANTHER" id="PTHR37534:SF49">
    <property type="entry name" value="LYSINE BIOSYNTHESIS REGULATORY PROTEIN LYS14"/>
    <property type="match status" value="1"/>
</dbReference>
<dbReference type="GO" id="GO:0000976">
    <property type="term" value="F:transcription cis-regulatory region binding"/>
    <property type="evidence" value="ECO:0007669"/>
    <property type="project" value="TreeGrafter"/>
</dbReference>
<dbReference type="EMBL" id="MU004182">
    <property type="protein sequence ID" value="KAF2501841.1"/>
    <property type="molecule type" value="Genomic_DNA"/>
</dbReference>
<dbReference type="GO" id="GO:0045944">
    <property type="term" value="P:positive regulation of transcription by RNA polymerase II"/>
    <property type="evidence" value="ECO:0007669"/>
    <property type="project" value="TreeGrafter"/>
</dbReference>
<feature type="region of interest" description="Disordered" evidence="3">
    <location>
        <begin position="139"/>
        <end position="168"/>
    </location>
</feature>
<evidence type="ECO:0000313" key="6">
    <source>
        <dbReference type="Proteomes" id="UP000799750"/>
    </source>
</evidence>
<dbReference type="PANTHER" id="PTHR37534">
    <property type="entry name" value="TRANSCRIPTIONAL ACTIVATOR PROTEIN UGA3"/>
    <property type="match status" value="1"/>
</dbReference>
<evidence type="ECO:0000256" key="2">
    <source>
        <dbReference type="ARBA" id="ARBA00023242"/>
    </source>
</evidence>
<dbReference type="SUPFAM" id="SSF57701">
    <property type="entry name" value="Zn2/Cys6 DNA-binding domain"/>
    <property type="match status" value="1"/>
</dbReference>
<comment type="subcellular location">
    <subcellularLocation>
        <location evidence="1">Nucleus</location>
    </subcellularLocation>
</comment>